<reference evidence="1" key="1">
    <citation type="journal article" date="2020" name="mSystems">
        <title>Genome- and Community-Level Interaction Insights into Carbon Utilization and Element Cycling Functions of Hydrothermarchaeota in Hydrothermal Sediment.</title>
        <authorList>
            <person name="Zhou Z."/>
            <person name="Liu Y."/>
            <person name="Xu W."/>
            <person name="Pan J."/>
            <person name="Luo Z.H."/>
            <person name="Li M."/>
        </authorList>
    </citation>
    <scope>NUCLEOTIDE SEQUENCE [LARGE SCALE GENOMIC DNA]</scope>
    <source>
        <strain evidence="1">SpSt-780</strain>
    </source>
</reference>
<dbReference type="NCBIfam" id="TIGR04183">
    <property type="entry name" value="Por_Secre_tail"/>
    <property type="match status" value="1"/>
</dbReference>
<gene>
    <name evidence="1" type="ORF">ENV67_04320</name>
</gene>
<dbReference type="SUPFAM" id="SSF50939">
    <property type="entry name" value="Sialidases"/>
    <property type="match status" value="1"/>
</dbReference>
<dbReference type="InterPro" id="IPR036278">
    <property type="entry name" value="Sialidase_sf"/>
</dbReference>
<dbReference type="EMBL" id="DTHG01000055">
    <property type="protein sequence ID" value="HGW91750.1"/>
    <property type="molecule type" value="Genomic_DNA"/>
</dbReference>
<proteinExistence type="predicted"/>
<evidence type="ECO:0000313" key="1">
    <source>
        <dbReference type="EMBL" id="HGW91750.1"/>
    </source>
</evidence>
<sequence length="973" mass="112313">MLLILFISIFDFAKVKRDVKLEPPRYVERKSINNTIKNPKRDKDIEIMQKERLIEKKFYNSFSNPKKITFTKDHGVSVDKYNQTYPSIAYDSKGNIYVAMDYYNGSTYEIDIYRSKDYGDNWNLVFYLYHASYNYRHPHIVIDKRDSIYVFYETNDTRYGFQYLESPDGDKWTIYYVSSYTFYPDSCDYPRGAVKDSLIFVTFMFDYYGNGSDYDVGYVYSKDYGASWYDYHDNIAYTTKHERFPVIAITDSVIGVAYELNNASADTDSFDIKYAYTRDFTSWTTIYGIATFHNDRYPDITGKGRYLFISCQVNYLSRPSRDWDIWMKKSSNGGKSWDGSSFLPAETSNDEKYPSIFNNQDTIFLSYLYKDSLILFAETTAVSNDWFSDTVTDMKSVVPDLRCVDLAKNSNQRMVIWTDRRHISYLPNIGYDVYFSTDYPITKDCDLSIYKPVDWSDYLIPSRIKGTTSPSETLMGSEYNGSDTTFVDFAVLSNSPVDVPDTFFIDLYVDGVLKDEFYSTPLPTGWYAYLTDWPILVMGGRHTLSIYHDSYNDITEMDESNNSYGRQWVFFPIILNDKVPKTCKTPPLPQTSFSPPDTFNCDGFRVQTSLYWGAVGIKPPSDADYQLRVYSDHYINLNTGFSDLKKESNAGKGSVDFIMLDGNHLGSGNYFYPGVYKSTGDGDYIIEWNRTDYTLGTSGWNPIDTLPGGSILKVYDIYLSGGTKYYIAVKETLTNENLGFALFSSEDGKYYKARGEWVAFRDTITQNTYKDTAYTPSITDWLGLIVWNNNPSTKGNAIFKVYVGTVPLINELSDFSINTSGNEVIIIWNSSLPVERWIIKRLNLTNGDSAFFYLKPDERCFKDKIDYSGRYRYSLFSEKDGMRSLLKEEDVYILLKTFLLSNVITKDIGIFSSSGNNLDIEIYSINGSKVFERSFKTNTSKIYKINADIPQGVYFIYVKENGIEIIREKITKF</sequence>
<dbReference type="AlphaFoldDB" id="A0A7C4UG17"/>
<comment type="caution">
    <text evidence="1">The sequence shown here is derived from an EMBL/GenBank/DDBJ whole genome shotgun (WGS) entry which is preliminary data.</text>
</comment>
<name>A0A7C4UG17_UNCW3</name>
<dbReference type="CDD" id="cd15482">
    <property type="entry name" value="Sialidase_non-viral"/>
    <property type="match status" value="1"/>
</dbReference>
<organism evidence="1">
    <name type="scientific">candidate division WOR-3 bacterium</name>
    <dbReference type="NCBI Taxonomy" id="2052148"/>
    <lineage>
        <taxon>Bacteria</taxon>
        <taxon>Bacteria division WOR-3</taxon>
    </lineage>
</organism>
<dbReference type="Gene3D" id="2.60.40.10">
    <property type="entry name" value="Immunoglobulins"/>
    <property type="match status" value="1"/>
</dbReference>
<protein>
    <submittedName>
        <fullName evidence="1">T9SS type A sorting domain-containing protein</fullName>
    </submittedName>
</protein>
<accession>A0A7C4UG17</accession>
<dbReference type="InterPro" id="IPR013783">
    <property type="entry name" value="Ig-like_fold"/>
</dbReference>
<dbReference type="InterPro" id="IPR026444">
    <property type="entry name" value="Secre_tail"/>
</dbReference>